<dbReference type="PANTHER" id="PTHR33657:SF6">
    <property type="entry name" value="SECRETED PROTEIN"/>
    <property type="match status" value="1"/>
</dbReference>
<dbReference type="EMBL" id="JAFFGZ010000001">
    <property type="protein sequence ID" value="KAK4649013.1"/>
    <property type="molecule type" value="Genomic_DNA"/>
</dbReference>
<comment type="caution">
    <text evidence="1">The sequence shown here is derived from an EMBL/GenBank/DDBJ whole genome shotgun (WGS) entry which is preliminary data.</text>
</comment>
<gene>
    <name evidence="1" type="ORF">QC761_115230</name>
</gene>
<organism evidence="1 2">
    <name type="scientific">Podospora bellae-mahoneyi</name>
    <dbReference type="NCBI Taxonomy" id="2093777"/>
    <lineage>
        <taxon>Eukaryota</taxon>
        <taxon>Fungi</taxon>
        <taxon>Dikarya</taxon>
        <taxon>Ascomycota</taxon>
        <taxon>Pezizomycotina</taxon>
        <taxon>Sordariomycetes</taxon>
        <taxon>Sordariomycetidae</taxon>
        <taxon>Sordariales</taxon>
        <taxon>Podosporaceae</taxon>
        <taxon>Podospora</taxon>
    </lineage>
</organism>
<accession>A0ABR0FZV4</accession>
<sequence>MHQNRGQPDRTLAHLFALVCETLCIGRTYKLVDTTAPKSLAITAVYVLLSLASATPVTLEARDLLNPIGPTATAEQEKWCLALDYDTYSCYNTAAISSTGQLNSGQDPGKSQNEILSFCHKEDCLTKHNIYVQSKCNNGWCAHMYDYYFESDFGIGGREHIAVWVQNGQLKFVSASEHGKWNIHFPGQNPKIRFEGSTHAKIVYHKDGAGTHAFRYANGGDEPPENHWQSWRWRIGAGLLKWDSIAGNLRTTLSQKDWGKAEVAVRDKGGKAWSFGWYLDRSRYYCVTELECPGNLATAFDPWA</sequence>
<protein>
    <submittedName>
        <fullName evidence="1">Uncharacterized protein</fullName>
    </submittedName>
</protein>
<proteinExistence type="predicted"/>
<dbReference type="Proteomes" id="UP001322138">
    <property type="component" value="Unassembled WGS sequence"/>
</dbReference>
<evidence type="ECO:0000313" key="1">
    <source>
        <dbReference type="EMBL" id="KAK4649013.1"/>
    </source>
</evidence>
<dbReference type="InterPro" id="IPR008701">
    <property type="entry name" value="NPP1"/>
</dbReference>
<evidence type="ECO:0000313" key="2">
    <source>
        <dbReference type="Proteomes" id="UP001322138"/>
    </source>
</evidence>
<dbReference type="PANTHER" id="PTHR33657">
    <property type="entry name" value="DOMAIN PROTEIN, PUTATIVE (AFU_ORTHOLOGUE AFUA_5G00600)-RELATED"/>
    <property type="match status" value="1"/>
</dbReference>
<reference evidence="1 2" key="1">
    <citation type="journal article" date="2023" name="bioRxiv">
        <title>High-quality genome assemblies of four members of thePodospora anserinaspecies complex.</title>
        <authorList>
            <person name="Ament-Velasquez S.L."/>
            <person name="Vogan A.A."/>
            <person name="Wallerman O."/>
            <person name="Hartmann F."/>
            <person name="Gautier V."/>
            <person name="Silar P."/>
            <person name="Giraud T."/>
            <person name="Johannesson H."/>
        </authorList>
    </citation>
    <scope>NUCLEOTIDE SEQUENCE [LARGE SCALE GENOMIC DNA]</scope>
    <source>
        <strain evidence="1 2">CBS 112042</strain>
    </source>
</reference>
<dbReference type="Pfam" id="PF05630">
    <property type="entry name" value="NPP1"/>
    <property type="match status" value="1"/>
</dbReference>
<keyword evidence="2" id="KW-1185">Reference proteome</keyword>
<name>A0ABR0FZV4_9PEZI</name>
<dbReference type="RefSeq" id="XP_062737988.1">
    <property type="nucleotide sequence ID" value="XM_062874799.1"/>
</dbReference>
<dbReference type="GeneID" id="87894281"/>